<name>L9YVI1_9EURY</name>
<dbReference type="PATRIC" id="fig|1230459.4.peg.2931"/>
<feature type="region of interest" description="Disordered" evidence="1">
    <location>
        <begin position="1"/>
        <end position="24"/>
    </location>
</feature>
<feature type="compositionally biased region" description="Basic and acidic residues" evidence="1">
    <location>
        <begin position="1"/>
        <end position="10"/>
    </location>
</feature>
<reference evidence="2 3" key="1">
    <citation type="journal article" date="2014" name="PLoS Genet.">
        <title>Phylogenetically driven sequencing of extremely halophilic archaea reveals strategies for static and dynamic osmo-response.</title>
        <authorList>
            <person name="Becker E.A."/>
            <person name="Seitzer P.M."/>
            <person name="Tritt A."/>
            <person name="Larsen D."/>
            <person name="Krusor M."/>
            <person name="Yao A.I."/>
            <person name="Wu D."/>
            <person name="Madern D."/>
            <person name="Eisen J.A."/>
            <person name="Darling A.E."/>
            <person name="Facciotti M.T."/>
        </authorList>
    </citation>
    <scope>NUCLEOTIDE SEQUENCE [LARGE SCALE GENOMIC DNA]</scope>
    <source>
        <strain evidence="2 3">JCM 14663</strain>
    </source>
</reference>
<sequence>MSNDPADRTDSTTGPSRAATDSKLVLERPDRLATACNDRGVRDGTSLPLWLGSATAGLPHETSQGTRA</sequence>
<accession>L9YVI1</accession>
<evidence type="ECO:0000313" key="3">
    <source>
        <dbReference type="Proteomes" id="UP000011592"/>
    </source>
</evidence>
<dbReference type="Proteomes" id="UP000011592">
    <property type="component" value="Unassembled WGS sequence"/>
</dbReference>
<gene>
    <name evidence="2" type="ORF">C486_14659</name>
</gene>
<evidence type="ECO:0000256" key="1">
    <source>
        <dbReference type="SAM" id="MobiDB-lite"/>
    </source>
</evidence>
<comment type="caution">
    <text evidence="2">The sequence shown here is derived from an EMBL/GenBank/DDBJ whole genome shotgun (WGS) entry which is preliminary data.</text>
</comment>
<dbReference type="EMBL" id="AOIJ01000060">
    <property type="protein sequence ID" value="ELY77681.1"/>
    <property type="molecule type" value="Genomic_DNA"/>
</dbReference>
<dbReference type="RefSeq" id="WP_008457188.1">
    <property type="nucleotide sequence ID" value="NZ_AOIJ01000060.1"/>
</dbReference>
<organism evidence="2 3">
    <name type="scientific">Natrinema gari JCM 14663</name>
    <dbReference type="NCBI Taxonomy" id="1230459"/>
    <lineage>
        <taxon>Archaea</taxon>
        <taxon>Methanobacteriati</taxon>
        <taxon>Methanobacteriota</taxon>
        <taxon>Stenosarchaea group</taxon>
        <taxon>Halobacteria</taxon>
        <taxon>Halobacteriales</taxon>
        <taxon>Natrialbaceae</taxon>
        <taxon>Natrinema</taxon>
    </lineage>
</organism>
<proteinExistence type="predicted"/>
<dbReference type="AlphaFoldDB" id="L9YVI1"/>
<evidence type="ECO:0000313" key="2">
    <source>
        <dbReference type="EMBL" id="ELY77681.1"/>
    </source>
</evidence>
<protein>
    <submittedName>
        <fullName evidence="2">Uncharacterized protein</fullName>
    </submittedName>
</protein>
<keyword evidence="3" id="KW-1185">Reference proteome</keyword>
<feature type="region of interest" description="Disordered" evidence="1">
    <location>
        <begin position="36"/>
        <end position="68"/>
    </location>
</feature>